<accession>A0ABU5V9Y4</accession>
<dbReference type="InterPro" id="IPR013783">
    <property type="entry name" value="Ig-like_fold"/>
</dbReference>
<dbReference type="Proteomes" id="UP001302573">
    <property type="component" value="Unassembled WGS sequence"/>
</dbReference>
<comment type="caution">
    <text evidence="1">The sequence shown here is derived from an EMBL/GenBank/DDBJ whole genome shotgun (WGS) entry which is preliminary data.</text>
</comment>
<organism evidence="1 2">
    <name type="scientific">Pseudomonas machongensis</name>
    <dbReference type="NCBI Taxonomy" id="3110229"/>
    <lineage>
        <taxon>Bacteria</taxon>
        <taxon>Pseudomonadati</taxon>
        <taxon>Pseudomonadota</taxon>
        <taxon>Gammaproteobacteria</taxon>
        <taxon>Pseudomonadales</taxon>
        <taxon>Pseudomonadaceae</taxon>
        <taxon>Pseudomonas</taxon>
    </lineage>
</organism>
<evidence type="ECO:0000313" key="2">
    <source>
        <dbReference type="Proteomes" id="UP001302573"/>
    </source>
</evidence>
<gene>
    <name evidence="1" type="ORF">VA602_02355</name>
</gene>
<protein>
    <recommendedName>
        <fullName evidence="3">Ig-like domain (Group 3)</fullName>
    </recommendedName>
</protein>
<dbReference type="RefSeq" id="WP_323452374.1">
    <property type="nucleotide sequence ID" value="NZ_JAYFUI010000037.1"/>
</dbReference>
<dbReference type="Gene3D" id="2.60.40.10">
    <property type="entry name" value="Immunoglobulins"/>
    <property type="match status" value="1"/>
</dbReference>
<proteinExistence type="predicted"/>
<reference evidence="1 2" key="1">
    <citation type="submission" date="2023-12" db="EMBL/GenBank/DDBJ databases">
        <title>Pseudomonas machongensis sp. nov., isolated from wilted pepper plants (Capsicum annuum).</title>
        <authorList>
            <person name="Qiu M."/>
            <person name="Li Y."/>
            <person name="Liu Q."/>
            <person name="Zhang X."/>
            <person name="Huang Y."/>
            <person name="Guo R."/>
            <person name="Hu M."/>
            <person name="Zhou J."/>
            <person name="Zhou X."/>
        </authorList>
    </citation>
    <scope>NUCLEOTIDE SEQUENCE [LARGE SCALE GENOMIC DNA]</scope>
    <source>
        <strain evidence="1 2">MH2</strain>
    </source>
</reference>
<evidence type="ECO:0000313" key="1">
    <source>
        <dbReference type="EMBL" id="MEA5670177.1"/>
    </source>
</evidence>
<name>A0ABU5V9Y4_9PSED</name>
<sequence>MSTSAPLTFKVSRPAQTEYPAPSVLEAVSNTLEPINARNGATVQVAYPGMLTSDILAVAWLGSNPAGRWESEQKPGSAFGSVDFSVPASVVAASQGTVVQVLYAVVQAGKAGVPSLPLDLTVGELAQADLPMPAITQANPTTRTLDLNSFVGNASATVAAWPLIATGQRYWVWIDGTLENGSGYGFHAASAQTVTEAQVGQGLDVEVLRTELEKFRHASVVSVTVSVAFDGASNEASVRAFPVATYTLEKLVVVTPTIDSVTDDKGTAVPRGGTTASTALTLRGQASAGQRVQILDGGTVLKTETVGAAGAWTSTLTGLTAKAYNFKARALYGANPESAVWGLTVQTRVCDNLSTAPVRTYPDMQVSQLTSMLNCLPEHGEYGPSPQARVVQVGNNREFQWINSLPPGTGGQWRTMSLGIRDLDYPLKSPLIVTLEYYVTQSNAREMYLFAIYDLAGQQLSQVSVPVLDGIIAITIPAGARAVTPSRVGGLHIILAAHDRESSAGSSVIHLKSVCLSY</sequence>
<dbReference type="EMBL" id="JAYFUI010000037">
    <property type="protein sequence ID" value="MEA5670177.1"/>
    <property type="molecule type" value="Genomic_DNA"/>
</dbReference>
<evidence type="ECO:0008006" key="3">
    <source>
        <dbReference type="Google" id="ProtNLM"/>
    </source>
</evidence>
<keyword evidence="2" id="KW-1185">Reference proteome</keyword>